<sequence>MQTQFVFLDVDGTITNYRNEIPESAVKAIRQARANGHKVLPVTGRSKAEMYQEILDIGFDGYIGGNGSYIEYQDEVIYEEVLSPEDSQAIVDWLDDKGLAYYLESNNGLFASPNFEDRGRSTMQEYAAYKGQPHPEDMDVRKSFPEMIFGGNLRRTDLNKVSFILESYDDYLEAKDKFPHLKVGTWGGNGEKALFGDIGVANITKAGAIDKLLSLVNHPREQTLAIGDAKIDLSMIDYCQVGIAVASGGPEIKEAADYITAAVDDDGIYKAFKHFELI</sequence>
<dbReference type="GO" id="GO:0016791">
    <property type="term" value="F:phosphatase activity"/>
    <property type="evidence" value="ECO:0007669"/>
    <property type="project" value="UniProtKB-ARBA"/>
</dbReference>
<dbReference type="InterPro" id="IPR006379">
    <property type="entry name" value="HAD-SF_hydro_IIB"/>
</dbReference>
<protein>
    <submittedName>
        <fullName evidence="1">Cof-type HAD-IIB family hydrolase</fullName>
    </submittedName>
</protein>
<dbReference type="SFLD" id="SFLDG01140">
    <property type="entry name" value="C2.B:_Phosphomannomutase_and_P"/>
    <property type="match status" value="1"/>
</dbReference>
<dbReference type="GO" id="GO:0000287">
    <property type="term" value="F:magnesium ion binding"/>
    <property type="evidence" value="ECO:0007669"/>
    <property type="project" value="TreeGrafter"/>
</dbReference>
<organism evidence="1 2">
    <name type="scientific">Aerococcus sanguinicola</name>
    <dbReference type="NCBI Taxonomy" id="119206"/>
    <lineage>
        <taxon>Bacteria</taxon>
        <taxon>Bacillati</taxon>
        <taxon>Bacillota</taxon>
        <taxon>Bacilli</taxon>
        <taxon>Lactobacillales</taxon>
        <taxon>Aerococcaceae</taxon>
        <taxon>Aerococcus</taxon>
    </lineage>
</organism>
<dbReference type="OrthoDB" id="9810101at2"/>
<dbReference type="Gene3D" id="3.30.1240.10">
    <property type="match status" value="1"/>
</dbReference>
<dbReference type="GO" id="GO:0005829">
    <property type="term" value="C:cytosol"/>
    <property type="evidence" value="ECO:0007669"/>
    <property type="project" value="TreeGrafter"/>
</dbReference>
<gene>
    <name evidence="1" type="ORF">CYJ28_04220</name>
</gene>
<dbReference type="Proteomes" id="UP000234239">
    <property type="component" value="Unassembled WGS sequence"/>
</dbReference>
<dbReference type="SFLD" id="SFLDS00003">
    <property type="entry name" value="Haloacid_Dehalogenase"/>
    <property type="match status" value="1"/>
</dbReference>
<dbReference type="RefSeq" id="WP_070486246.1">
    <property type="nucleotide sequence ID" value="NZ_CAJHKM010000001.1"/>
</dbReference>
<dbReference type="NCBIfam" id="TIGR00099">
    <property type="entry name" value="Cof-subfamily"/>
    <property type="match status" value="1"/>
</dbReference>
<comment type="caution">
    <text evidence="1">The sequence shown here is derived from an EMBL/GenBank/DDBJ whole genome shotgun (WGS) entry which is preliminary data.</text>
</comment>
<proteinExistence type="predicted"/>
<evidence type="ECO:0000313" key="2">
    <source>
        <dbReference type="Proteomes" id="UP000234239"/>
    </source>
</evidence>
<dbReference type="NCBIfam" id="TIGR01484">
    <property type="entry name" value="HAD-SF-IIB"/>
    <property type="match status" value="1"/>
</dbReference>
<accession>A0A2I1MQC1</accession>
<dbReference type="PANTHER" id="PTHR10000">
    <property type="entry name" value="PHOSPHOSERINE PHOSPHATASE"/>
    <property type="match status" value="1"/>
</dbReference>
<dbReference type="Gene3D" id="3.40.50.1000">
    <property type="entry name" value="HAD superfamily/HAD-like"/>
    <property type="match status" value="1"/>
</dbReference>
<evidence type="ECO:0000313" key="1">
    <source>
        <dbReference type="EMBL" id="PKZ22326.1"/>
    </source>
</evidence>
<dbReference type="InterPro" id="IPR036412">
    <property type="entry name" value="HAD-like_sf"/>
</dbReference>
<name>A0A2I1MQC1_9LACT</name>
<dbReference type="InterPro" id="IPR023214">
    <property type="entry name" value="HAD_sf"/>
</dbReference>
<dbReference type="InterPro" id="IPR000150">
    <property type="entry name" value="Cof"/>
</dbReference>
<dbReference type="PANTHER" id="PTHR10000:SF25">
    <property type="entry name" value="PHOSPHATASE YKRA-RELATED"/>
    <property type="match status" value="1"/>
</dbReference>
<keyword evidence="1" id="KW-0378">Hydrolase</keyword>
<dbReference type="Pfam" id="PF08282">
    <property type="entry name" value="Hydrolase_3"/>
    <property type="match status" value="1"/>
</dbReference>
<reference evidence="1 2" key="1">
    <citation type="submission" date="2017-12" db="EMBL/GenBank/DDBJ databases">
        <title>Phylogenetic diversity of female urinary microbiome.</title>
        <authorList>
            <person name="Thomas-White K."/>
            <person name="Wolfe A.J."/>
        </authorList>
    </citation>
    <scope>NUCLEOTIDE SEQUENCE [LARGE SCALE GENOMIC DNA]</scope>
    <source>
        <strain evidence="1 2">UMB0139</strain>
    </source>
</reference>
<dbReference type="SUPFAM" id="SSF56784">
    <property type="entry name" value="HAD-like"/>
    <property type="match status" value="1"/>
</dbReference>
<dbReference type="AlphaFoldDB" id="A0A2I1MQC1"/>
<dbReference type="EMBL" id="PKGY01000002">
    <property type="protein sequence ID" value="PKZ22326.1"/>
    <property type="molecule type" value="Genomic_DNA"/>
</dbReference>